<evidence type="ECO:0000256" key="3">
    <source>
        <dbReference type="ARBA" id="ARBA00022679"/>
    </source>
</evidence>
<dbReference type="InterPro" id="IPR017380">
    <property type="entry name" value="Hist_AcTrfase_B-typ_cat-su"/>
</dbReference>
<dbReference type="GO" id="GO:0004402">
    <property type="term" value="F:histone acetyltransferase activity"/>
    <property type="evidence" value="ECO:0007669"/>
    <property type="project" value="InterPro"/>
</dbReference>
<dbReference type="GO" id="GO:0031509">
    <property type="term" value="P:subtelomeric heterochromatin formation"/>
    <property type="evidence" value="ECO:0007669"/>
    <property type="project" value="InterPro"/>
</dbReference>
<accession>A0A2P6V9C1</accession>
<dbReference type="Pfam" id="PF00583">
    <property type="entry name" value="Acetyltransf_1"/>
    <property type="match status" value="1"/>
</dbReference>
<comment type="caution">
    <text evidence="7">The sequence shown here is derived from an EMBL/GenBank/DDBJ whole genome shotgun (WGS) entry which is preliminary data.</text>
</comment>
<dbReference type="CDD" id="cd04301">
    <property type="entry name" value="NAT_SF"/>
    <property type="match status" value="1"/>
</dbReference>
<evidence type="ECO:0000313" key="8">
    <source>
        <dbReference type="Proteomes" id="UP000239649"/>
    </source>
</evidence>
<evidence type="ECO:0000256" key="4">
    <source>
        <dbReference type="ARBA" id="ARBA00023315"/>
    </source>
</evidence>
<organism evidence="7 8">
    <name type="scientific">Micractinium conductrix</name>
    <dbReference type="NCBI Taxonomy" id="554055"/>
    <lineage>
        <taxon>Eukaryota</taxon>
        <taxon>Viridiplantae</taxon>
        <taxon>Chlorophyta</taxon>
        <taxon>core chlorophytes</taxon>
        <taxon>Trebouxiophyceae</taxon>
        <taxon>Chlorellales</taxon>
        <taxon>Chlorellaceae</taxon>
        <taxon>Chlorella clade</taxon>
        <taxon>Micractinium</taxon>
    </lineage>
</organism>
<keyword evidence="8" id="KW-1185">Reference proteome</keyword>
<comment type="similarity">
    <text evidence="1">Belongs to the HAT1 family.</text>
</comment>
<dbReference type="Proteomes" id="UP000239649">
    <property type="component" value="Unassembled WGS sequence"/>
</dbReference>
<gene>
    <name evidence="7" type="ORF">C2E20_5853</name>
</gene>
<dbReference type="Gene3D" id="3.40.630.30">
    <property type="match status" value="1"/>
</dbReference>
<dbReference type="InterPro" id="IPR000182">
    <property type="entry name" value="GNAT_dom"/>
</dbReference>
<sequence length="448" mass="47520">MEERLVKRARVEGPGAEAVPAEQAITFHLLNKSAEGQVVLPENGNFPPDMTHQLFGEQEEIVGYDGLSIDVWLTPQFKAFVDVKYAAKGPGATELRQPFAEAFPAGFYEDKATFDSALQEEPHLDLSTLGKEVSSKPAGDGVSVKVFSSQLSTAAPDLRALHARMQPLVFFFVDGASAIDADDPDWYLLTAVATSDEDGPEVLGFATVYRYYHYPAGCRLRLAQILVLPPHQGCGVGAGLLQAVQGMAEEMDAVDVAFEEPAEGLQSLRTRLDVGRALALEWVHDAVAQSIAAQAAAAEGKANGAGSSRAARAAAATHPLAPAPALLDRLRRELRLSKLQAAVVWRVALLVGGKAQEAVRAGVESLILQELLVQAAEAKGDSQGKSVLETEKGFVMCRGANPVESTLPLLPVEEQSAEQQAEAVEEAATAALEAAAAVAAKLLAKLEQ</sequence>
<comment type="catalytic activity">
    <reaction evidence="5">
        <text>L-lysyl-[protein] + acetyl-CoA = N(6)-acetyl-L-lysyl-[protein] + CoA + H(+)</text>
        <dbReference type="Rhea" id="RHEA:45948"/>
        <dbReference type="Rhea" id="RHEA-COMP:9752"/>
        <dbReference type="Rhea" id="RHEA-COMP:10731"/>
        <dbReference type="ChEBI" id="CHEBI:15378"/>
        <dbReference type="ChEBI" id="CHEBI:29969"/>
        <dbReference type="ChEBI" id="CHEBI:57287"/>
        <dbReference type="ChEBI" id="CHEBI:57288"/>
        <dbReference type="ChEBI" id="CHEBI:61930"/>
        <dbReference type="EC" id="2.3.1.48"/>
    </reaction>
</comment>
<dbReference type="EC" id="2.3.1.48" evidence="2"/>
<evidence type="ECO:0000256" key="5">
    <source>
        <dbReference type="ARBA" id="ARBA00048017"/>
    </source>
</evidence>
<dbReference type="InterPro" id="IPR037113">
    <property type="entry name" value="Hat1_N_sf"/>
</dbReference>
<evidence type="ECO:0000256" key="2">
    <source>
        <dbReference type="ARBA" id="ARBA00013184"/>
    </source>
</evidence>
<dbReference type="EMBL" id="LHPF02000018">
    <property type="protein sequence ID" value="PSC70683.1"/>
    <property type="molecule type" value="Genomic_DNA"/>
</dbReference>
<keyword evidence="3" id="KW-0808">Transferase</keyword>
<dbReference type="STRING" id="554055.A0A2P6V9C1"/>
<protein>
    <recommendedName>
        <fullName evidence="2">histone acetyltransferase</fullName>
        <ecNumber evidence="2">2.3.1.48</ecNumber>
    </recommendedName>
</protein>
<keyword evidence="4" id="KW-0012">Acyltransferase</keyword>
<dbReference type="PROSITE" id="PS51186">
    <property type="entry name" value="GNAT"/>
    <property type="match status" value="1"/>
</dbReference>
<reference evidence="7 8" key="1">
    <citation type="journal article" date="2018" name="Plant J.">
        <title>Genome sequences of Chlorella sorokiniana UTEX 1602 and Micractinium conductrix SAG 241.80: implications to maltose excretion by a green alga.</title>
        <authorList>
            <person name="Arriola M.B."/>
            <person name="Velmurugan N."/>
            <person name="Zhang Y."/>
            <person name="Plunkett M.H."/>
            <person name="Hondzo H."/>
            <person name="Barney B.M."/>
        </authorList>
    </citation>
    <scope>NUCLEOTIDE SEQUENCE [LARGE SCALE GENOMIC DNA]</scope>
    <source>
        <strain evidence="7 8">SAG 241.80</strain>
    </source>
</reference>
<dbReference type="Pfam" id="PF10394">
    <property type="entry name" value="Hat1_N"/>
    <property type="match status" value="1"/>
</dbReference>
<evidence type="ECO:0000313" key="7">
    <source>
        <dbReference type="EMBL" id="PSC70683.1"/>
    </source>
</evidence>
<evidence type="ECO:0000256" key="1">
    <source>
        <dbReference type="ARBA" id="ARBA00010543"/>
    </source>
</evidence>
<evidence type="ECO:0000259" key="6">
    <source>
        <dbReference type="PROSITE" id="PS51186"/>
    </source>
</evidence>
<name>A0A2P6V9C1_9CHLO</name>
<proteinExistence type="inferred from homology"/>
<dbReference type="GO" id="GO:0000781">
    <property type="term" value="C:chromosome, telomeric region"/>
    <property type="evidence" value="ECO:0007669"/>
    <property type="project" value="GOC"/>
</dbReference>
<dbReference type="AlphaFoldDB" id="A0A2P6V9C1"/>
<dbReference type="InterPro" id="IPR019467">
    <property type="entry name" value="Hat1_N"/>
</dbReference>
<dbReference type="OrthoDB" id="10253098at2759"/>
<dbReference type="InterPro" id="IPR016181">
    <property type="entry name" value="Acyl_CoA_acyltransferase"/>
</dbReference>
<feature type="domain" description="N-acetyltransferase" evidence="6">
    <location>
        <begin position="142"/>
        <end position="294"/>
    </location>
</feature>
<dbReference type="Gene3D" id="3.90.360.10">
    <property type="entry name" value="Histone acetyl transferase 1 (HAT1), N-terminal domain"/>
    <property type="match status" value="1"/>
</dbReference>
<dbReference type="SUPFAM" id="SSF55729">
    <property type="entry name" value="Acyl-CoA N-acyltransferases (Nat)"/>
    <property type="match status" value="1"/>
</dbReference>
<dbReference type="PANTHER" id="PTHR12046">
    <property type="entry name" value="HISTONE ACETYLTRANSFERASE TYPE B CATALYTIC SUBUNIT"/>
    <property type="match status" value="1"/>
</dbReference>
<dbReference type="GO" id="GO:0005634">
    <property type="term" value="C:nucleus"/>
    <property type="evidence" value="ECO:0007669"/>
    <property type="project" value="InterPro"/>
</dbReference>